<protein>
    <submittedName>
        <fullName evidence="1">Uncharacterized protein</fullName>
    </submittedName>
</protein>
<reference evidence="1 2" key="1">
    <citation type="journal article" date="2013" name="Syst. Appl. Microbiol.">
        <title>Phylogenetic position and virulence apparatus of the pear flower necrosis pathogen Erwinia piriflorinigrans CFBP 5888T as assessed by comparative genomics.</title>
        <authorList>
            <person name="Smits T.H."/>
            <person name="Rezzonico F."/>
            <person name="Lopez M.M."/>
            <person name="Blom J."/>
            <person name="Goesmann A."/>
            <person name="Frey J.E."/>
            <person name="Duffy B."/>
        </authorList>
    </citation>
    <scope>NUCLEOTIDE SEQUENCE [LARGE SCALE GENOMIC DNA]</scope>
    <source>
        <strain evidence="2">CFBP5888</strain>
    </source>
</reference>
<evidence type="ECO:0000313" key="1">
    <source>
        <dbReference type="EMBL" id="CCG86653.1"/>
    </source>
</evidence>
<dbReference type="AlphaFoldDB" id="V5Z5V5"/>
<dbReference type="STRING" id="1161919.EPIR_1288"/>
<keyword evidence="2" id="KW-1185">Reference proteome</keyword>
<dbReference type="Proteomes" id="UP000018217">
    <property type="component" value="Unassembled WGS sequence"/>
</dbReference>
<accession>V5Z5V5</accession>
<evidence type="ECO:0000313" key="2">
    <source>
        <dbReference type="Proteomes" id="UP000018217"/>
    </source>
</evidence>
<proteinExistence type="predicted"/>
<gene>
    <name evidence="1" type="ORF">EPIR_1288</name>
</gene>
<dbReference type="EMBL" id="CAHS01000014">
    <property type="protein sequence ID" value="CCG86653.1"/>
    <property type="molecule type" value="Genomic_DNA"/>
</dbReference>
<comment type="caution">
    <text evidence="1">The sequence shown here is derived from an EMBL/GenBank/DDBJ whole genome shotgun (WGS) entry which is preliminary data.</text>
</comment>
<organism evidence="1 2">
    <name type="scientific">Erwinia piriflorinigrans CFBP 5888</name>
    <dbReference type="NCBI Taxonomy" id="1161919"/>
    <lineage>
        <taxon>Bacteria</taxon>
        <taxon>Pseudomonadati</taxon>
        <taxon>Pseudomonadota</taxon>
        <taxon>Gammaproteobacteria</taxon>
        <taxon>Enterobacterales</taxon>
        <taxon>Erwiniaceae</taxon>
        <taxon>Erwinia</taxon>
    </lineage>
</organism>
<name>V5Z5V5_9GAMM</name>
<sequence length="80" mass="8756">MESCGSPVFLPSLSPLPPEPIPVGRQLDITPAEQTSLSLTFLLSAGIRSHFPISACRGINLAEFKVRLHFIDIIEAEFVH</sequence>